<gene>
    <name evidence="1" type="ORF">MRB53_017696</name>
</gene>
<proteinExistence type="predicted"/>
<evidence type="ECO:0000313" key="1">
    <source>
        <dbReference type="EMBL" id="KAJ8641002.1"/>
    </source>
</evidence>
<dbReference type="EMBL" id="CM056813">
    <property type="protein sequence ID" value="KAJ8641002.1"/>
    <property type="molecule type" value="Genomic_DNA"/>
</dbReference>
<keyword evidence="2" id="KW-1185">Reference proteome</keyword>
<name>A0ACC2M5S5_PERAE</name>
<dbReference type="Proteomes" id="UP001234297">
    <property type="component" value="Chromosome 5"/>
</dbReference>
<comment type="caution">
    <text evidence="1">The sequence shown here is derived from an EMBL/GenBank/DDBJ whole genome shotgun (WGS) entry which is preliminary data.</text>
</comment>
<protein>
    <submittedName>
        <fullName evidence="1">Uncharacterized protein</fullName>
    </submittedName>
</protein>
<evidence type="ECO:0000313" key="2">
    <source>
        <dbReference type="Proteomes" id="UP001234297"/>
    </source>
</evidence>
<reference evidence="1 2" key="1">
    <citation type="journal article" date="2022" name="Hortic Res">
        <title>A haplotype resolved chromosomal level avocado genome allows analysis of novel avocado genes.</title>
        <authorList>
            <person name="Nath O."/>
            <person name="Fletcher S.J."/>
            <person name="Hayward A."/>
            <person name="Shaw L.M."/>
            <person name="Masouleh A.K."/>
            <person name="Furtado A."/>
            <person name="Henry R.J."/>
            <person name="Mitter N."/>
        </authorList>
    </citation>
    <scope>NUCLEOTIDE SEQUENCE [LARGE SCALE GENOMIC DNA]</scope>
    <source>
        <strain evidence="2">cv. Hass</strain>
    </source>
</reference>
<organism evidence="1 2">
    <name type="scientific">Persea americana</name>
    <name type="common">Avocado</name>
    <dbReference type="NCBI Taxonomy" id="3435"/>
    <lineage>
        <taxon>Eukaryota</taxon>
        <taxon>Viridiplantae</taxon>
        <taxon>Streptophyta</taxon>
        <taxon>Embryophyta</taxon>
        <taxon>Tracheophyta</taxon>
        <taxon>Spermatophyta</taxon>
        <taxon>Magnoliopsida</taxon>
        <taxon>Magnoliidae</taxon>
        <taxon>Laurales</taxon>
        <taxon>Lauraceae</taxon>
        <taxon>Persea</taxon>
    </lineage>
</organism>
<accession>A0ACC2M5S5</accession>
<sequence>MLSTGCCSSRLFLLPNWLKAMEEASKLDPNQTLKNADKGLLQSDELYQYVLETSVYPREPELLKELREATASHPMSEMATAPDGGQLMALLLKLINAKKTIEIGVFTGYSLLLAALSIPDDGKIIAIDKNQEAYEIGLPIIKKAGVEHKIDFIDSLALPVLDKLLENPTNEGSFDFAYVDADKINYWNYHERLLKLVRIGGVMVYDNTLWGGTVALPEDLVPDDRKESRLNTIKFNKSLASDPRIQMSQVPAGDGVTVCVRVY</sequence>